<reference evidence="1" key="1">
    <citation type="journal article" date="2014" name="Front. Microbiol.">
        <title>High frequency of phylogenetically diverse reductive dehalogenase-homologous genes in deep subseafloor sedimentary metagenomes.</title>
        <authorList>
            <person name="Kawai M."/>
            <person name="Futagami T."/>
            <person name="Toyoda A."/>
            <person name="Takaki Y."/>
            <person name="Nishi S."/>
            <person name="Hori S."/>
            <person name="Arai W."/>
            <person name="Tsubouchi T."/>
            <person name="Morono Y."/>
            <person name="Uchiyama I."/>
            <person name="Ito T."/>
            <person name="Fujiyama A."/>
            <person name="Inagaki F."/>
            <person name="Takami H."/>
        </authorList>
    </citation>
    <scope>NUCLEOTIDE SEQUENCE</scope>
    <source>
        <strain evidence="1">Expedition CK06-06</strain>
    </source>
</reference>
<dbReference type="GO" id="GO:0005737">
    <property type="term" value="C:cytoplasm"/>
    <property type="evidence" value="ECO:0007669"/>
    <property type="project" value="TreeGrafter"/>
</dbReference>
<dbReference type="EMBL" id="BARU01002733">
    <property type="protein sequence ID" value="GAH30678.1"/>
    <property type="molecule type" value="Genomic_DNA"/>
</dbReference>
<protein>
    <recommendedName>
        <fullName evidence="2">Histidine phosphatase family protein</fullName>
    </recommendedName>
</protein>
<comment type="caution">
    <text evidence="1">The sequence shown here is derived from an EMBL/GenBank/DDBJ whole genome shotgun (WGS) entry which is preliminary data.</text>
</comment>
<organism evidence="1">
    <name type="scientific">marine sediment metagenome</name>
    <dbReference type="NCBI Taxonomy" id="412755"/>
    <lineage>
        <taxon>unclassified sequences</taxon>
        <taxon>metagenomes</taxon>
        <taxon>ecological metagenomes</taxon>
    </lineage>
</organism>
<dbReference type="PANTHER" id="PTHR48100">
    <property type="entry name" value="BROAD-SPECIFICITY PHOSPHATASE YOR283W-RELATED"/>
    <property type="match status" value="1"/>
</dbReference>
<dbReference type="InterPro" id="IPR029033">
    <property type="entry name" value="His_PPase_superfam"/>
</dbReference>
<dbReference type="Pfam" id="PF00300">
    <property type="entry name" value="His_Phos_1"/>
    <property type="match status" value="1"/>
</dbReference>
<dbReference type="PANTHER" id="PTHR48100:SF1">
    <property type="entry name" value="HISTIDINE PHOSPHATASE FAMILY PROTEIN-RELATED"/>
    <property type="match status" value="1"/>
</dbReference>
<proteinExistence type="predicted"/>
<evidence type="ECO:0008006" key="2">
    <source>
        <dbReference type="Google" id="ProtNLM"/>
    </source>
</evidence>
<accession>X1GCA8</accession>
<feature type="non-terminal residue" evidence="1">
    <location>
        <position position="1"/>
    </location>
</feature>
<dbReference type="InterPro" id="IPR013078">
    <property type="entry name" value="His_Pase_superF_clade-1"/>
</dbReference>
<sequence length="148" mass="17135">EFKPTHIYSSSLTRSKQTAQIISNKCRISFTKKDLFDEQKSGKSISENASRDGYIDFREEFEGGETYKLLYQRAINAFKWLKNKHKNSSEDRIVLITHGRFMTFLISIILGFKPDGFNLAIENCSYIIVKISNNWRPQLILPTGGKYI</sequence>
<name>X1GCA8_9ZZZZ</name>
<dbReference type="CDD" id="cd07067">
    <property type="entry name" value="HP_PGM_like"/>
    <property type="match status" value="1"/>
</dbReference>
<dbReference type="InterPro" id="IPR050275">
    <property type="entry name" value="PGM_Phosphatase"/>
</dbReference>
<dbReference type="GO" id="GO:0016791">
    <property type="term" value="F:phosphatase activity"/>
    <property type="evidence" value="ECO:0007669"/>
    <property type="project" value="TreeGrafter"/>
</dbReference>
<evidence type="ECO:0000313" key="1">
    <source>
        <dbReference type="EMBL" id="GAH30678.1"/>
    </source>
</evidence>
<dbReference type="SUPFAM" id="SSF53254">
    <property type="entry name" value="Phosphoglycerate mutase-like"/>
    <property type="match status" value="1"/>
</dbReference>
<dbReference type="Gene3D" id="3.40.50.1240">
    <property type="entry name" value="Phosphoglycerate mutase-like"/>
    <property type="match status" value="1"/>
</dbReference>
<gene>
    <name evidence="1" type="ORF">S03H2_06294</name>
</gene>
<dbReference type="AlphaFoldDB" id="X1GCA8"/>